<dbReference type="AlphaFoldDB" id="A0A7Z0LDJ8"/>
<keyword evidence="1" id="KW-1133">Transmembrane helix</keyword>
<feature type="transmembrane region" description="Helical" evidence="1">
    <location>
        <begin position="30"/>
        <end position="49"/>
    </location>
</feature>
<feature type="transmembrane region" description="Helical" evidence="1">
    <location>
        <begin position="6"/>
        <end position="23"/>
    </location>
</feature>
<evidence type="ECO:0000313" key="3">
    <source>
        <dbReference type="Proteomes" id="UP000563349"/>
    </source>
</evidence>
<sequence>MDRETIISSFVLGILVFVFVVLLDQLENDLIGILTWFLPMFIPVFIGEINNITSDENPKSSTSVMKKHIYWIQVICFNTLLIFNVISSLFTKQIIKKDEIVQVNVLKDFVTDMLNNLGYPDFVIGVFTSFVLLIFSIIIAILLSIFMVNLIRRTYIEGTDKYFN</sequence>
<comment type="caution">
    <text evidence="2">The sequence shown here is derived from an EMBL/GenBank/DDBJ whole genome shotgun (WGS) entry which is preliminary data.</text>
</comment>
<dbReference type="Proteomes" id="UP000563349">
    <property type="component" value="Unassembled WGS sequence"/>
</dbReference>
<gene>
    <name evidence="2" type="ORF">HZY93_05220</name>
</gene>
<keyword evidence="1" id="KW-0472">Membrane</keyword>
<evidence type="ECO:0000313" key="2">
    <source>
        <dbReference type="EMBL" id="NYS49368.1"/>
    </source>
</evidence>
<accession>A0A7Z0LDJ8</accession>
<feature type="transmembrane region" description="Helical" evidence="1">
    <location>
        <begin position="69"/>
        <end position="90"/>
    </location>
</feature>
<organism evidence="2 3">
    <name type="scientific">Streptococcus danieliae</name>
    <dbReference type="NCBI Taxonomy" id="747656"/>
    <lineage>
        <taxon>Bacteria</taxon>
        <taxon>Bacillati</taxon>
        <taxon>Bacillota</taxon>
        <taxon>Bacilli</taxon>
        <taxon>Lactobacillales</taxon>
        <taxon>Streptococcaceae</taxon>
        <taxon>Streptococcus</taxon>
    </lineage>
</organism>
<keyword evidence="1" id="KW-0812">Transmembrane</keyword>
<feature type="transmembrane region" description="Helical" evidence="1">
    <location>
        <begin position="122"/>
        <end position="148"/>
    </location>
</feature>
<proteinExistence type="predicted"/>
<name>A0A7Z0LDJ8_9STRE</name>
<evidence type="ECO:0000256" key="1">
    <source>
        <dbReference type="SAM" id="Phobius"/>
    </source>
</evidence>
<reference evidence="2 3" key="1">
    <citation type="submission" date="2020-07" db="EMBL/GenBank/DDBJ databases">
        <title>MOT database genomes.</title>
        <authorList>
            <person name="Joseph S."/>
            <person name="Aduse-Opoku J."/>
            <person name="Hashim A."/>
            <person name="Wade W."/>
            <person name="Curtis M."/>
        </authorList>
    </citation>
    <scope>NUCLEOTIDE SEQUENCE [LARGE SCALE GENOMIC DNA]</scope>
    <source>
        <strain evidence="2 3">CCW311</strain>
    </source>
</reference>
<dbReference type="RefSeq" id="WP_179923954.1">
    <property type="nucleotide sequence ID" value="NZ_CP128228.1"/>
</dbReference>
<keyword evidence="3" id="KW-1185">Reference proteome</keyword>
<protein>
    <submittedName>
        <fullName evidence="2">Uncharacterized protein</fullName>
    </submittedName>
</protein>
<dbReference type="EMBL" id="JACBYG010000054">
    <property type="protein sequence ID" value="NYS49368.1"/>
    <property type="molecule type" value="Genomic_DNA"/>
</dbReference>